<gene>
    <name evidence="1" type="ORF">JOH49_005069</name>
</gene>
<organism evidence="1 2">
    <name type="scientific">Bradyrhizobium elkanii</name>
    <dbReference type="NCBI Taxonomy" id="29448"/>
    <lineage>
        <taxon>Bacteria</taxon>
        <taxon>Pseudomonadati</taxon>
        <taxon>Pseudomonadota</taxon>
        <taxon>Alphaproteobacteria</taxon>
        <taxon>Hyphomicrobiales</taxon>
        <taxon>Nitrobacteraceae</taxon>
        <taxon>Bradyrhizobium</taxon>
    </lineage>
</organism>
<dbReference type="AlphaFoldDB" id="A0A8I1YBK3"/>
<dbReference type="EMBL" id="JAFICZ010000001">
    <property type="protein sequence ID" value="MBP1295316.1"/>
    <property type="molecule type" value="Genomic_DNA"/>
</dbReference>
<dbReference type="RefSeq" id="WP_172647404.1">
    <property type="nucleotide sequence ID" value="NZ_JAFICZ010000001.1"/>
</dbReference>
<evidence type="ECO:0000313" key="1">
    <source>
        <dbReference type="EMBL" id="MBP1295316.1"/>
    </source>
</evidence>
<evidence type="ECO:0000313" key="2">
    <source>
        <dbReference type="Proteomes" id="UP000673383"/>
    </source>
</evidence>
<dbReference type="Proteomes" id="UP000673383">
    <property type="component" value="Unassembled WGS sequence"/>
</dbReference>
<protein>
    <submittedName>
        <fullName evidence="1">Uncharacterized protein</fullName>
    </submittedName>
</protein>
<accession>A0A8I1YBK3</accession>
<sequence>MMDLTNIDGSPLAKSMLGKPVIFATVPNGPAIKSRLDAEEHDKAMRPTGAGLFSAWNAAPLDGSDRDLSTKLAVEPHDCAGRAVHDVTMFGSLSRPGEPRCTRRVLVPATASSIDVRRHSRMLPRDQKPPQ</sequence>
<comment type="caution">
    <text evidence="1">The sequence shown here is derived from an EMBL/GenBank/DDBJ whole genome shotgun (WGS) entry which is preliminary data.</text>
</comment>
<name>A0A8I1YBK3_BRAEL</name>
<proteinExistence type="predicted"/>
<reference evidence="1" key="1">
    <citation type="submission" date="2021-02" db="EMBL/GenBank/DDBJ databases">
        <title>Genomic Encyclopedia of Type Strains, Phase IV (KMG-V): Genome sequencing to study the core and pangenomes of soil and plant-associated prokaryotes.</title>
        <authorList>
            <person name="Whitman W."/>
        </authorList>
    </citation>
    <scope>NUCLEOTIDE SEQUENCE</scope>
    <source>
        <strain evidence="1">USDA 406</strain>
    </source>
</reference>